<evidence type="ECO:0000256" key="1">
    <source>
        <dbReference type="SAM" id="Phobius"/>
    </source>
</evidence>
<dbReference type="AlphaFoldDB" id="A0A7C4D6C7"/>
<dbReference type="EMBL" id="DTBJ01000003">
    <property type="protein sequence ID" value="HGM58001.1"/>
    <property type="molecule type" value="Genomic_DNA"/>
</dbReference>
<dbReference type="PANTHER" id="PTHR36007:SF2">
    <property type="entry name" value="TRANSPORT PROTEIN-RELATED"/>
    <property type="match status" value="1"/>
</dbReference>
<reference evidence="2" key="1">
    <citation type="journal article" date="2020" name="mSystems">
        <title>Genome- and Community-Level Interaction Insights into Carbon Utilization and Element Cycling Functions of Hydrothermarchaeota in Hydrothermal Sediment.</title>
        <authorList>
            <person name="Zhou Z."/>
            <person name="Liu Y."/>
            <person name="Xu W."/>
            <person name="Pan J."/>
            <person name="Luo Z.H."/>
            <person name="Li M."/>
        </authorList>
    </citation>
    <scope>NUCLEOTIDE SEQUENCE [LARGE SCALE GENOMIC DNA]</scope>
    <source>
        <strain evidence="2">SpSt-642</strain>
    </source>
</reference>
<feature type="transmembrane region" description="Helical" evidence="1">
    <location>
        <begin position="34"/>
        <end position="54"/>
    </location>
</feature>
<dbReference type="Pfam" id="PF06695">
    <property type="entry name" value="Sm_multidrug_ex"/>
    <property type="match status" value="1"/>
</dbReference>
<accession>A0A7C4D6C7</accession>
<dbReference type="PANTHER" id="PTHR36007">
    <property type="entry name" value="TRANSPORT PROTEIN-RELATED"/>
    <property type="match status" value="1"/>
</dbReference>
<name>A0A7C4D6C7_STAMA</name>
<organism evidence="2">
    <name type="scientific">Staphylothermus marinus</name>
    <dbReference type="NCBI Taxonomy" id="2280"/>
    <lineage>
        <taxon>Archaea</taxon>
        <taxon>Thermoproteota</taxon>
        <taxon>Thermoprotei</taxon>
        <taxon>Desulfurococcales</taxon>
        <taxon>Desulfurococcaceae</taxon>
        <taxon>Staphylothermus</taxon>
    </lineage>
</organism>
<comment type="caution">
    <text evidence="2">The sequence shown here is derived from an EMBL/GenBank/DDBJ whole genome shotgun (WGS) entry which is preliminary data.</text>
</comment>
<protein>
    <submittedName>
        <fullName evidence="2">Ligand-binding protein SH3</fullName>
    </submittedName>
</protein>
<sequence>MFKLILLAFISMIPVLEARAAFIYAYINRFEDSIAFIVIFLSSSLPSFLIIYGLDSLEKYIVGKNSFLNKVYRSIINRIRKKSQKITRFKIIYIGLTIFVAVPIPGSGVWTGSILSYILGLDRKLSIISIVIGNFLSCLILYITVYVLASVVV</sequence>
<feature type="transmembrane region" description="Helical" evidence="1">
    <location>
        <begin position="91"/>
        <end position="119"/>
    </location>
</feature>
<feature type="transmembrane region" description="Helical" evidence="1">
    <location>
        <begin position="125"/>
        <end position="149"/>
    </location>
</feature>
<gene>
    <name evidence="2" type="ORF">ENU14_00180</name>
</gene>
<keyword evidence="1" id="KW-1133">Transmembrane helix</keyword>
<dbReference type="InterPro" id="IPR009577">
    <property type="entry name" value="Sm_multidrug_ex"/>
</dbReference>
<proteinExistence type="predicted"/>
<keyword evidence="1" id="KW-0472">Membrane</keyword>
<keyword evidence="1" id="KW-0812">Transmembrane</keyword>
<evidence type="ECO:0000313" key="2">
    <source>
        <dbReference type="EMBL" id="HGM58001.1"/>
    </source>
</evidence>